<name>H1DFP3_9BACT</name>
<gene>
    <name evidence="1" type="ORF">HMPREF9449_01079</name>
</gene>
<accession>H1DFP3</accession>
<dbReference type="RefSeq" id="WP_009136227.1">
    <property type="nucleotide sequence ID" value="NZ_JH594596.1"/>
</dbReference>
<keyword evidence="2" id="KW-1185">Reference proteome</keyword>
<evidence type="ECO:0000313" key="1">
    <source>
        <dbReference type="EMBL" id="EHP48716.1"/>
    </source>
</evidence>
<dbReference type="PROSITE" id="PS51257">
    <property type="entry name" value="PROKAR_LIPOPROTEIN"/>
    <property type="match status" value="1"/>
</dbReference>
<dbReference type="InterPro" id="IPR008969">
    <property type="entry name" value="CarboxyPept-like_regulatory"/>
</dbReference>
<dbReference type="AlphaFoldDB" id="H1DFP3"/>
<organism evidence="1 2">
    <name type="scientific">Odoribacter laneus YIT 12061</name>
    <dbReference type="NCBI Taxonomy" id="742817"/>
    <lineage>
        <taxon>Bacteria</taxon>
        <taxon>Pseudomonadati</taxon>
        <taxon>Bacteroidota</taxon>
        <taxon>Bacteroidia</taxon>
        <taxon>Bacteroidales</taxon>
        <taxon>Odoribacteraceae</taxon>
        <taxon>Odoribacter</taxon>
    </lineage>
</organism>
<evidence type="ECO:0000313" key="2">
    <source>
        <dbReference type="Proteomes" id="UP000004892"/>
    </source>
</evidence>
<dbReference type="STRING" id="742817.HMPREF9449_01079"/>
<evidence type="ECO:0008006" key="3">
    <source>
        <dbReference type="Google" id="ProtNLM"/>
    </source>
</evidence>
<dbReference type="Pfam" id="PF13715">
    <property type="entry name" value="CarbopepD_reg_2"/>
    <property type="match status" value="1"/>
</dbReference>
<protein>
    <recommendedName>
        <fullName evidence="3">Carboxypeptidase-like regulatory domain-containing protein</fullName>
    </recommendedName>
</protein>
<dbReference type="GeneID" id="98068666"/>
<dbReference type="HOGENOM" id="CLU_1213814_0_0_10"/>
<dbReference type="Proteomes" id="UP000004892">
    <property type="component" value="Unassembled WGS sequence"/>
</dbReference>
<dbReference type="PATRIC" id="fig|742817.3.peg.1142"/>
<comment type="caution">
    <text evidence="1">The sequence shown here is derived from an EMBL/GenBank/DDBJ whole genome shotgun (WGS) entry which is preliminary data.</text>
</comment>
<dbReference type="SUPFAM" id="SSF49464">
    <property type="entry name" value="Carboxypeptidase regulatory domain-like"/>
    <property type="match status" value="1"/>
</dbReference>
<dbReference type="EMBL" id="ADMC01000017">
    <property type="protein sequence ID" value="EHP48716.1"/>
    <property type="molecule type" value="Genomic_DNA"/>
</dbReference>
<reference evidence="1 2" key="1">
    <citation type="submission" date="2012-01" db="EMBL/GenBank/DDBJ databases">
        <title>The Genome Sequence of Odoribacter laneus YIT 12061.</title>
        <authorList>
            <consortium name="The Broad Institute Genome Sequencing Platform"/>
            <person name="Earl A."/>
            <person name="Ward D."/>
            <person name="Feldgarden M."/>
            <person name="Gevers D."/>
            <person name="Morotomi M."/>
            <person name="Young S.K."/>
            <person name="Zeng Q."/>
            <person name="Gargeya S."/>
            <person name="Fitzgerald M."/>
            <person name="Haas B."/>
            <person name="Abouelleil A."/>
            <person name="Alvarado L."/>
            <person name="Arachchi H.M."/>
            <person name="Berlin A."/>
            <person name="Chapman S.B."/>
            <person name="Gearin G."/>
            <person name="Goldberg J."/>
            <person name="Griggs A."/>
            <person name="Gujja S."/>
            <person name="Hansen M."/>
            <person name="Heiman D."/>
            <person name="Howarth C."/>
            <person name="Larimer J."/>
            <person name="Lui A."/>
            <person name="MacDonald P.J.P."/>
            <person name="McCowen C."/>
            <person name="Montmayeur A."/>
            <person name="Murphy C."/>
            <person name="Neiman D."/>
            <person name="Pearson M."/>
            <person name="Priest M."/>
            <person name="Roberts A."/>
            <person name="Saif S."/>
            <person name="Shea T."/>
            <person name="Sisk P."/>
            <person name="Stolte C."/>
            <person name="Sykes S."/>
            <person name="Wortman J."/>
            <person name="Nusbaum C."/>
            <person name="Birren B."/>
        </authorList>
    </citation>
    <scope>NUCLEOTIDE SEQUENCE [LARGE SCALE GENOMIC DNA]</scope>
    <source>
        <strain evidence="1 2">YIT 12061</strain>
    </source>
</reference>
<dbReference type="Gene3D" id="2.60.40.1120">
    <property type="entry name" value="Carboxypeptidase-like, regulatory domain"/>
    <property type="match status" value="1"/>
</dbReference>
<sequence>MKTIRIMLAILLSVSCSIQHPVNNKIVGRVYGEDFERTFPYKSIPVLLAGAYIQIIPSNKTGYLTDSLGYFKIENLTKKKYHLRVSFVGWESRDTTIVLRVHSTDSLNILLPFSYNKEAYSLQQAQKEIRSGHPLLFGITETIQLDQFTTAVFWKKYKVNFVVYEKELIQKGVQNLEAPLDILLRFNEEIFNYLDQTFGEEWQKEAPAGILGLEDWEKGPTAVKIKEK</sequence>
<proteinExistence type="predicted"/>